<evidence type="ECO:0000256" key="5">
    <source>
        <dbReference type="ARBA" id="ARBA00023136"/>
    </source>
</evidence>
<keyword evidence="4" id="KW-0560">Oxidoreductase</keyword>
<evidence type="ECO:0000259" key="7">
    <source>
        <dbReference type="Pfam" id="PF04116"/>
    </source>
</evidence>
<dbReference type="PANTHER" id="PTHR21624">
    <property type="entry name" value="STEROL DESATURASE-RELATED PROTEIN"/>
    <property type="match status" value="1"/>
</dbReference>
<dbReference type="AlphaFoldDB" id="A0A517W0Q1"/>
<dbReference type="Pfam" id="PF04116">
    <property type="entry name" value="FA_hydroxylase"/>
    <property type="match status" value="1"/>
</dbReference>
<reference evidence="8 9" key="1">
    <citation type="submission" date="2019-03" db="EMBL/GenBank/DDBJ databases">
        <title>Deep-cultivation of Planctomycetes and their phenomic and genomic characterization uncovers novel biology.</title>
        <authorList>
            <person name="Wiegand S."/>
            <person name="Jogler M."/>
            <person name="Boedeker C."/>
            <person name="Pinto D."/>
            <person name="Vollmers J."/>
            <person name="Rivas-Marin E."/>
            <person name="Kohn T."/>
            <person name="Peeters S.H."/>
            <person name="Heuer A."/>
            <person name="Rast P."/>
            <person name="Oberbeckmann S."/>
            <person name="Bunk B."/>
            <person name="Jeske O."/>
            <person name="Meyerdierks A."/>
            <person name="Storesund J.E."/>
            <person name="Kallscheuer N."/>
            <person name="Luecker S."/>
            <person name="Lage O.M."/>
            <person name="Pohl T."/>
            <person name="Merkel B.J."/>
            <person name="Hornburger P."/>
            <person name="Mueller R.-W."/>
            <person name="Bruemmer F."/>
            <person name="Labrenz M."/>
            <person name="Spormann A.M."/>
            <person name="Op den Camp H."/>
            <person name="Overmann J."/>
            <person name="Amann R."/>
            <person name="Jetten M.S.M."/>
            <person name="Mascher T."/>
            <person name="Medema M.H."/>
            <person name="Devos D.P."/>
            <person name="Kaster A.-K."/>
            <person name="Ovreas L."/>
            <person name="Rohde M."/>
            <person name="Galperin M.Y."/>
            <person name="Jogler C."/>
        </authorList>
    </citation>
    <scope>NUCLEOTIDE SEQUENCE [LARGE SCALE GENOMIC DNA]</scope>
    <source>
        <strain evidence="8 9">V144</strain>
    </source>
</reference>
<name>A0A517W0Q1_9PLAN</name>
<dbReference type="KEGG" id="gaw:V144x_43420"/>
<dbReference type="GO" id="GO:0005506">
    <property type="term" value="F:iron ion binding"/>
    <property type="evidence" value="ECO:0007669"/>
    <property type="project" value="InterPro"/>
</dbReference>
<evidence type="ECO:0000313" key="8">
    <source>
        <dbReference type="EMBL" id="QDT98833.1"/>
    </source>
</evidence>
<gene>
    <name evidence="8" type="ORF">V144x_43420</name>
</gene>
<evidence type="ECO:0000256" key="2">
    <source>
        <dbReference type="ARBA" id="ARBA00022692"/>
    </source>
</evidence>
<feature type="transmembrane region" description="Helical" evidence="6">
    <location>
        <begin position="47"/>
        <end position="71"/>
    </location>
</feature>
<dbReference type="RefSeq" id="WP_144987808.1">
    <property type="nucleotide sequence ID" value="NZ_CP037920.1"/>
</dbReference>
<proteinExistence type="predicted"/>
<dbReference type="GO" id="GO:0016020">
    <property type="term" value="C:membrane"/>
    <property type="evidence" value="ECO:0007669"/>
    <property type="project" value="GOC"/>
</dbReference>
<organism evidence="8 9">
    <name type="scientific">Gimesia aquarii</name>
    <dbReference type="NCBI Taxonomy" id="2527964"/>
    <lineage>
        <taxon>Bacteria</taxon>
        <taxon>Pseudomonadati</taxon>
        <taxon>Planctomycetota</taxon>
        <taxon>Planctomycetia</taxon>
        <taxon>Planctomycetales</taxon>
        <taxon>Planctomycetaceae</taxon>
        <taxon>Gimesia</taxon>
    </lineage>
</organism>
<dbReference type="GO" id="GO:0012505">
    <property type="term" value="C:endomembrane system"/>
    <property type="evidence" value="ECO:0007669"/>
    <property type="project" value="UniProtKB-SubCell"/>
</dbReference>
<evidence type="ECO:0000256" key="3">
    <source>
        <dbReference type="ARBA" id="ARBA00022989"/>
    </source>
</evidence>
<dbReference type="EMBL" id="CP037920">
    <property type="protein sequence ID" value="QDT98833.1"/>
    <property type="molecule type" value="Genomic_DNA"/>
</dbReference>
<evidence type="ECO:0000256" key="4">
    <source>
        <dbReference type="ARBA" id="ARBA00023002"/>
    </source>
</evidence>
<protein>
    <submittedName>
        <fullName evidence="8">Fatty acid hydroxylase superfamily protein</fullName>
    </submittedName>
</protein>
<evidence type="ECO:0000256" key="6">
    <source>
        <dbReference type="SAM" id="Phobius"/>
    </source>
</evidence>
<comment type="subcellular location">
    <subcellularLocation>
        <location evidence="1">Endomembrane system</location>
        <topology evidence="1">Multi-pass membrane protein</topology>
    </subcellularLocation>
</comment>
<dbReference type="InterPro" id="IPR006694">
    <property type="entry name" value="Fatty_acid_hydroxylase"/>
</dbReference>
<feature type="domain" description="Fatty acid hydroxylase" evidence="7">
    <location>
        <begin position="96"/>
        <end position="231"/>
    </location>
</feature>
<dbReference type="PANTHER" id="PTHR21624:SF3">
    <property type="entry name" value="FATTY ACID HYDROXYLASE DOMAIN-CONTAINING PROTEIN"/>
    <property type="match status" value="1"/>
</dbReference>
<dbReference type="GO" id="GO:0050479">
    <property type="term" value="F:glyceryl-ether monooxygenase activity"/>
    <property type="evidence" value="ECO:0007669"/>
    <property type="project" value="TreeGrafter"/>
</dbReference>
<keyword evidence="3 6" id="KW-1133">Transmembrane helix</keyword>
<dbReference type="InterPro" id="IPR051689">
    <property type="entry name" value="Sterol_desaturase/TMEM195"/>
</dbReference>
<sequence>MISELSELQILSIIYRILPIGLLALFWVWESWAAFKPVKTKTRYQHAFHNIVLAILNPLLLGLLFGTSIEAVSQWSLDHHWGLLNKSSLGIIWKTIIAVLLLDAWTFCWHWMNHRIPFFWRFHRMHHSDPYMDVSTATRFHWGELFFSTLFRLLLIPLLGLQAWQFIFYGLLVFLSTQFHHANISIGKVDRILRWIFVTPDMHKIHHSQLPEETNSNYSTVFSIWDRLAGTFRMRHDLENIRFGLSDYEQWHWQTLFGMWKTPFLSKKPKTQDQDHKK</sequence>
<dbReference type="GO" id="GO:0006643">
    <property type="term" value="P:membrane lipid metabolic process"/>
    <property type="evidence" value="ECO:0007669"/>
    <property type="project" value="TreeGrafter"/>
</dbReference>
<evidence type="ECO:0000313" key="9">
    <source>
        <dbReference type="Proteomes" id="UP000318704"/>
    </source>
</evidence>
<feature type="transmembrane region" description="Helical" evidence="6">
    <location>
        <begin position="13"/>
        <end position="35"/>
    </location>
</feature>
<accession>A0A517W0Q1</accession>
<keyword evidence="5 6" id="KW-0472">Membrane</keyword>
<evidence type="ECO:0000256" key="1">
    <source>
        <dbReference type="ARBA" id="ARBA00004127"/>
    </source>
</evidence>
<keyword evidence="2 6" id="KW-0812">Transmembrane</keyword>
<dbReference type="Proteomes" id="UP000318704">
    <property type="component" value="Chromosome"/>
</dbReference>
<dbReference type="GO" id="GO:0008610">
    <property type="term" value="P:lipid biosynthetic process"/>
    <property type="evidence" value="ECO:0007669"/>
    <property type="project" value="InterPro"/>
</dbReference>
<feature type="transmembrane region" description="Helical" evidence="6">
    <location>
        <begin position="153"/>
        <end position="175"/>
    </location>
</feature>
<feature type="transmembrane region" description="Helical" evidence="6">
    <location>
        <begin position="91"/>
        <end position="112"/>
    </location>
</feature>